<dbReference type="Gene3D" id="3.30.420.40">
    <property type="match status" value="2"/>
</dbReference>
<dbReference type="InterPro" id="IPR043129">
    <property type="entry name" value="ATPase_NBD"/>
</dbReference>
<dbReference type="CDD" id="cd23763">
    <property type="entry name" value="ASKHA_ATPase_ROK"/>
    <property type="match status" value="1"/>
</dbReference>
<name>A0ABV7ZVJ7_9GAMM</name>
<evidence type="ECO:0000313" key="1">
    <source>
        <dbReference type="EMBL" id="MFC3852175.1"/>
    </source>
</evidence>
<dbReference type="RefSeq" id="WP_380694027.1">
    <property type="nucleotide sequence ID" value="NZ_JBHRYR010000002.1"/>
</dbReference>
<dbReference type="InterPro" id="IPR036388">
    <property type="entry name" value="WH-like_DNA-bd_sf"/>
</dbReference>
<protein>
    <submittedName>
        <fullName evidence="1">ROK family protein</fullName>
    </submittedName>
</protein>
<dbReference type="InterPro" id="IPR036390">
    <property type="entry name" value="WH_DNA-bd_sf"/>
</dbReference>
<proteinExistence type="predicted"/>
<dbReference type="Gene3D" id="1.10.10.10">
    <property type="entry name" value="Winged helix-like DNA-binding domain superfamily/Winged helix DNA-binding domain"/>
    <property type="match status" value="1"/>
</dbReference>
<evidence type="ECO:0000313" key="2">
    <source>
        <dbReference type="Proteomes" id="UP001595617"/>
    </source>
</evidence>
<organism evidence="1 2">
    <name type="scientific">Saccharospirillum mangrovi</name>
    <dbReference type="NCBI Taxonomy" id="2161747"/>
    <lineage>
        <taxon>Bacteria</taxon>
        <taxon>Pseudomonadati</taxon>
        <taxon>Pseudomonadota</taxon>
        <taxon>Gammaproteobacteria</taxon>
        <taxon>Oceanospirillales</taxon>
        <taxon>Saccharospirillaceae</taxon>
        <taxon>Saccharospirillum</taxon>
    </lineage>
</organism>
<dbReference type="Proteomes" id="UP001595617">
    <property type="component" value="Unassembled WGS sequence"/>
</dbReference>
<dbReference type="Pfam" id="PF00480">
    <property type="entry name" value="ROK"/>
    <property type="match status" value="1"/>
</dbReference>
<accession>A0ABV7ZVJ7</accession>
<dbReference type="PANTHER" id="PTHR18964">
    <property type="entry name" value="ROK (REPRESSOR, ORF, KINASE) FAMILY"/>
    <property type="match status" value="1"/>
</dbReference>
<reference evidence="2" key="1">
    <citation type="journal article" date="2019" name="Int. J. Syst. Evol. Microbiol.">
        <title>The Global Catalogue of Microorganisms (GCM) 10K type strain sequencing project: providing services to taxonomists for standard genome sequencing and annotation.</title>
        <authorList>
            <consortium name="The Broad Institute Genomics Platform"/>
            <consortium name="The Broad Institute Genome Sequencing Center for Infectious Disease"/>
            <person name="Wu L."/>
            <person name="Ma J."/>
        </authorList>
    </citation>
    <scope>NUCLEOTIDE SEQUENCE [LARGE SCALE GENOMIC DNA]</scope>
    <source>
        <strain evidence="2">IBRC 10765</strain>
    </source>
</reference>
<gene>
    <name evidence="1" type="ORF">ACFOOG_04935</name>
</gene>
<dbReference type="SUPFAM" id="SSF53067">
    <property type="entry name" value="Actin-like ATPase domain"/>
    <property type="match status" value="1"/>
</dbReference>
<comment type="caution">
    <text evidence="1">The sequence shown here is derived from an EMBL/GenBank/DDBJ whole genome shotgun (WGS) entry which is preliminary data.</text>
</comment>
<dbReference type="InterPro" id="IPR000600">
    <property type="entry name" value="ROK"/>
</dbReference>
<keyword evidence="2" id="KW-1185">Reference proteome</keyword>
<dbReference type="SUPFAM" id="SSF46785">
    <property type="entry name" value="Winged helix' DNA-binding domain"/>
    <property type="match status" value="1"/>
</dbReference>
<sequence length="401" mass="44218">MRFQPLKGSNLTTVRGINERLVLHLLRVHERLTKAEATRITGLSANAISVIFRALEEEGLLLRGSPNRGRIGQPSVPMMLNPDARHYIGFKIGRRSFDLVVVNFVGKVLVSKTEAHLYPTPDNTLKFLAENLPPLLASAGKTENDIAALNIATPFELWSWTDDFGAPVEDMAAWRSFDVKKTLMSQYPWPIKIENDGTAACRGELVFGPPHDSQDFVYFFVGTFIGGGLVLNGSVFPGRRGSAGGFGPLRIPDEPGGDRLVDHASLVVLEHMVAARDPELAMTIYTEDCDWDALEPELTQWIQRSGRSLAHAIISALAVIDFEVVVLDGAFPDIIRKRLVKEINQRLDQLDQQGVVRPGIMPGNFGSLARAVGAAAYQISTEYMIDQNTLLRETPSTIFKS</sequence>
<dbReference type="EMBL" id="JBHRYR010000002">
    <property type="protein sequence ID" value="MFC3852175.1"/>
    <property type="molecule type" value="Genomic_DNA"/>
</dbReference>
<dbReference type="PANTHER" id="PTHR18964:SF169">
    <property type="entry name" value="N-ACETYLMANNOSAMINE KINASE"/>
    <property type="match status" value="1"/>
</dbReference>